<keyword evidence="5" id="KW-0255">Endonuclease</keyword>
<evidence type="ECO:0000313" key="6">
    <source>
        <dbReference type="Proteomes" id="UP000536179"/>
    </source>
</evidence>
<evidence type="ECO:0000256" key="1">
    <source>
        <dbReference type="SAM" id="MobiDB-lite"/>
    </source>
</evidence>
<dbReference type="InterPro" id="IPR027417">
    <property type="entry name" value="P-loop_NTPase"/>
</dbReference>
<dbReference type="GO" id="GO:0004386">
    <property type="term" value="F:helicase activity"/>
    <property type="evidence" value="ECO:0007669"/>
    <property type="project" value="InterPro"/>
</dbReference>
<dbReference type="InterPro" id="IPR045055">
    <property type="entry name" value="DNA2/NAM7-like"/>
</dbReference>
<dbReference type="Pfam" id="PF13086">
    <property type="entry name" value="AAA_11"/>
    <property type="match status" value="1"/>
</dbReference>
<feature type="domain" description="DNA2/NAM7 helicase-like C-terminal" evidence="3">
    <location>
        <begin position="825"/>
        <end position="995"/>
    </location>
</feature>
<dbReference type="SUPFAM" id="SSF52980">
    <property type="entry name" value="Restriction endonuclease-like"/>
    <property type="match status" value="1"/>
</dbReference>
<proteinExistence type="predicted"/>
<organism evidence="5 6">
    <name type="scientific">Aporhodopirellula rubra</name>
    <dbReference type="NCBI Taxonomy" id="980271"/>
    <lineage>
        <taxon>Bacteria</taxon>
        <taxon>Pseudomonadati</taxon>
        <taxon>Planctomycetota</taxon>
        <taxon>Planctomycetia</taxon>
        <taxon>Pirellulales</taxon>
        <taxon>Pirellulaceae</taxon>
        <taxon>Aporhodopirellula</taxon>
    </lineage>
</organism>
<dbReference type="InterPro" id="IPR047187">
    <property type="entry name" value="SF1_C_Upf1"/>
</dbReference>
<dbReference type="Gene3D" id="3.40.50.300">
    <property type="entry name" value="P-loop containing nucleotide triphosphate hydrolases"/>
    <property type="match status" value="3"/>
</dbReference>
<protein>
    <submittedName>
        <fullName evidence="5">Very-short-patch-repair endonuclease</fullName>
    </submittedName>
</protein>
<dbReference type="GO" id="GO:0004519">
    <property type="term" value="F:endonuclease activity"/>
    <property type="evidence" value="ECO:0007669"/>
    <property type="project" value="UniProtKB-KW"/>
</dbReference>
<dbReference type="InterPro" id="IPR041679">
    <property type="entry name" value="DNA2/NAM7-like_C"/>
</dbReference>
<dbReference type="InterPro" id="IPR041677">
    <property type="entry name" value="DNA2/NAM7_AAA_11"/>
</dbReference>
<dbReference type="Gene3D" id="3.40.960.10">
    <property type="entry name" value="VSR Endonuclease"/>
    <property type="match status" value="1"/>
</dbReference>
<sequence>MTARELARSLKVRPSEVNQCLLKLQSAGQVTFRGSKWSAVHSRADLGSNVSAIPTAPASSPPPGIPDQSPRQNVKPEPSDGLARQPRVKGNVTSRHLDRRGSRWSTFRRLCDYYAECVRLDQRSSITATAADEFETIVCMDGALPNSSQLRIRTRESWHKWVRKVTEDDYVFVGYPLQRYRWRDTQKGEDVDFVSPVFVLPCRTQLRGTDLELESVGPVRINEGWLERRLKNIDERRTFLELCGVDSANDDGISSTSWSECARLLNHFYPDWQVETLDPGRVQSSPSLASLAKDGIYNRAGLIIPKKWKFTGGLYKELLKLANETSDEQLDKSALRHFFPCDVAKTQSTESEDLPDVDSPPDVVGAQVLTLNHEQMTASRAAAEHDLSIVVGPPGTGKSRVVAAVLAQQALLDRSGLAASRNHQALEAVVPRVNAITEPWPIMLRLARPWGAPADMSMQAAIGQLVSSDLVGDRDHLENVRQALARRIADHAEAAGLVSRVGELRESLRKRSFNLDEVIRLVPEAYQDLATRGHEQVPSTSEINAAIEMLVDPAPFSWSLIWLWQRLFQKKRVQQGLAIAIDIDERMKRVFDQVKKLPAMGRVATLENIAFSRQVMEFWKPIGQANEAACLVGELRRQLDALPPTDDACRAEYGAAQKVAKLSAESFLELARQSGAEISDEERSLLANILATIENRSGLDTEADHRRWSEAMRKAFPIFLKHFPLAATTNLSIRRDINLEPAVFDLLVIDEASQCDIASVIPLMFRAKRAMIVGDPMQLSHVTSLSSATDRHLRRQFGVDDIELERFSYRTSSMFHLANTSPGVGSRVSLRQHHRCHPSIAAYCSETFYKGSWTVLTEDTGKQGIQWTHVADDSQAAPGGGALSQNQIGQICDELKRLHESGYAGSVGVVTPFRQQANRLRDAVHQALPHDFIVTSRLLVDTADGFQGDERDIVLFSLVGGEGLTEGSLRFLSGGPNRFNVAVSRAKQLLHVFGDLTWARNCKIRHIRTLAEFCDRELAERSKAVESGFRTDLVGPVWEPALAEAMTKAGLQFHQQYPACGRFLDFALFNDEMKLDVEVDGETYHRSGSGDRVSDDIRRDQALIANGWTILRFWVYELREDMDRCVEKINQTIGDRGAG</sequence>
<dbReference type="CDD" id="cd18808">
    <property type="entry name" value="SF1_C_Upf1"/>
    <property type="match status" value="1"/>
</dbReference>
<dbReference type="Proteomes" id="UP000536179">
    <property type="component" value="Unassembled WGS sequence"/>
</dbReference>
<dbReference type="InterPro" id="IPR049468">
    <property type="entry name" value="Restrct_endonuc-II-like_dom"/>
</dbReference>
<keyword evidence="6" id="KW-1185">Reference proteome</keyword>
<feature type="domain" description="Restriction endonuclease type II-like" evidence="4">
    <location>
        <begin position="1041"/>
        <end position="1133"/>
    </location>
</feature>
<dbReference type="Pfam" id="PF13087">
    <property type="entry name" value="AAA_12"/>
    <property type="match status" value="1"/>
</dbReference>
<dbReference type="AlphaFoldDB" id="A0A7W5DXM2"/>
<accession>A0A7W5DXM2</accession>
<dbReference type="RefSeq" id="WP_184303053.1">
    <property type="nucleotide sequence ID" value="NZ_JACHXU010000003.1"/>
</dbReference>
<evidence type="ECO:0000313" key="5">
    <source>
        <dbReference type="EMBL" id="MBB3205472.1"/>
    </source>
</evidence>
<name>A0A7W5DXM2_9BACT</name>
<comment type="caution">
    <text evidence="5">The sequence shown here is derived from an EMBL/GenBank/DDBJ whole genome shotgun (WGS) entry which is preliminary data.</text>
</comment>
<reference evidence="5 6" key="1">
    <citation type="submission" date="2020-08" db="EMBL/GenBank/DDBJ databases">
        <title>Genomic Encyclopedia of Type Strains, Phase III (KMG-III): the genomes of soil and plant-associated and newly described type strains.</title>
        <authorList>
            <person name="Whitman W."/>
        </authorList>
    </citation>
    <scope>NUCLEOTIDE SEQUENCE [LARGE SCALE GENOMIC DNA]</scope>
    <source>
        <strain evidence="5 6">CECT 8075</strain>
    </source>
</reference>
<evidence type="ECO:0000259" key="3">
    <source>
        <dbReference type="Pfam" id="PF13087"/>
    </source>
</evidence>
<dbReference type="PANTHER" id="PTHR10887">
    <property type="entry name" value="DNA2/NAM7 HELICASE FAMILY"/>
    <property type="match status" value="1"/>
</dbReference>
<gene>
    <name evidence="5" type="ORF">FHS27_001272</name>
</gene>
<dbReference type="EMBL" id="JACHXU010000003">
    <property type="protein sequence ID" value="MBB3205472.1"/>
    <property type="molecule type" value="Genomic_DNA"/>
</dbReference>
<keyword evidence="5" id="KW-0540">Nuclease</keyword>
<evidence type="ECO:0000259" key="2">
    <source>
        <dbReference type="Pfam" id="PF13086"/>
    </source>
</evidence>
<dbReference type="InterPro" id="IPR011335">
    <property type="entry name" value="Restrct_endonuc-II-like"/>
</dbReference>
<dbReference type="PANTHER" id="PTHR10887:SF495">
    <property type="entry name" value="HELICASE SENATAXIN ISOFORM X1-RELATED"/>
    <property type="match status" value="1"/>
</dbReference>
<feature type="domain" description="DNA2/NAM7 helicase helicase" evidence="2">
    <location>
        <begin position="717"/>
        <end position="780"/>
    </location>
</feature>
<feature type="region of interest" description="Disordered" evidence="1">
    <location>
        <begin position="50"/>
        <end position="96"/>
    </location>
</feature>
<dbReference type="SUPFAM" id="SSF52540">
    <property type="entry name" value="P-loop containing nucleoside triphosphate hydrolases"/>
    <property type="match status" value="1"/>
</dbReference>
<evidence type="ECO:0000259" key="4">
    <source>
        <dbReference type="Pfam" id="PF18741"/>
    </source>
</evidence>
<keyword evidence="5" id="KW-0378">Hydrolase</keyword>
<dbReference type="Pfam" id="PF18741">
    <property type="entry name" value="MTES_1575"/>
    <property type="match status" value="1"/>
</dbReference>